<evidence type="ECO:0000313" key="4">
    <source>
        <dbReference type="EMBL" id="RKN38045.1"/>
    </source>
</evidence>
<reference evidence="4 5" key="1">
    <citation type="journal article" date="2014" name="Int. J. Syst. Evol. Microbiol.">
        <title>Streptomyces hoynatensis sp. nov., isolated from deep marine sediment.</title>
        <authorList>
            <person name="Veyisoglu A."/>
            <person name="Sahin N."/>
        </authorList>
    </citation>
    <scope>NUCLEOTIDE SEQUENCE [LARGE SCALE GENOMIC DNA]</scope>
    <source>
        <strain evidence="4 5">KCTC 29097</strain>
    </source>
</reference>
<dbReference type="EMBL" id="RBAL01000020">
    <property type="protein sequence ID" value="RKN38045.1"/>
    <property type="molecule type" value="Genomic_DNA"/>
</dbReference>
<dbReference type="PANTHER" id="PTHR30627:SF24">
    <property type="entry name" value="PENICILLIN-BINDING PROTEIN 4B"/>
    <property type="match status" value="1"/>
</dbReference>
<accession>A0A3A9YPZ0</accession>
<feature type="domain" description="Penicillin-binding protein transpeptidase" evidence="2">
    <location>
        <begin position="162"/>
        <end position="489"/>
    </location>
</feature>
<dbReference type="Pfam" id="PF21922">
    <property type="entry name" value="PBP_dimer_2"/>
    <property type="match status" value="1"/>
</dbReference>
<dbReference type="SUPFAM" id="SSF56601">
    <property type="entry name" value="beta-lactamase/transpeptidase-like"/>
    <property type="match status" value="1"/>
</dbReference>
<dbReference type="GO" id="GO:0008658">
    <property type="term" value="F:penicillin binding"/>
    <property type="evidence" value="ECO:0007669"/>
    <property type="project" value="InterPro"/>
</dbReference>
<evidence type="ECO:0000259" key="2">
    <source>
        <dbReference type="Pfam" id="PF00905"/>
    </source>
</evidence>
<dbReference type="GO" id="GO:0071555">
    <property type="term" value="P:cell wall organization"/>
    <property type="evidence" value="ECO:0007669"/>
    <property type="project" value="TreeGrafter"/>
</dbReference>
<dbReference type="Gene3D" id="3.40.710.10">
    <property type="entry name" value="DD-peptidase/beta-lactamase superfamily"/>
    <property type="match status" value="1"/>
</dbReference>
<evidence type="ECO:0000313" key="5">
    <source>
        <dbReference type="Proteomes" id="UP000272474"/>
    </source>
</evidence>
<dbReference type="InterPro" id="IPR001460">
    <property type="entry name" value="PCN-bd_Tpept"/>
</dbReference>
<dbReference type="RefSeq" id="WP_120683961.1">
    <property type="nucleotide sequence ID" value="NZ_RBAL01000020.1"/>
</dbReference>
<sequence length="496" mass="53229">MNKPMRRVAVFCGLLILALLARVNWVQFVQADELQNDTHNRRVAIEMFAHPRGDIIVDGEPITGSVETEGSDFRYKRTYTDGAMWAPVTGYASQAFGSNLLENVEDPILTGDDDRLFFNNTIDMLTGEEPSGGNVVTTLNADAQRAAYEGLTNAGNGEAVRGAVAAMDPRTGAVLALASTPSYDPSDFAGNSEEDGEAWAAVQEENDPNNPMLNRALRETYPPGSTFKVVTAAAALENGLVDDVDEHTDTPVPYYLPDTDHQELSNETEGRCENASLRIALIDSCNSVFGNLSATLGNDTMQEMAEEFGYNQGDDLQIPVRVEESVYPDDNRPQNAMAGIGQASNRATPLQMAMVAAAVANNGTLMEPYMVDQLVAPNLNVIEQHEPREMSHPISAETAHELQSAMESVVNDGPPQSAQIDGVRVGGKTGTAQRGENNSEPPYAWFISYAMTDEGSPVAVAVVVEDAGVDRDTISGSGLAAPIAHDVMQAVLDSDN</sequence>
<feature type="region of interest" description="Disordered" evidence="1">
    <location>
        <begin position="401"/>
        <end position="439"/>
    </location>
</feature>
<feature type="domain" description="Penicillin binding protein A dimerisation" evidence="3">
    <location>
        <begin position="52"/>
        <end position="135"/>
    </location>
</feature>
<dbReference type="Pfam" id="PF00905">
    <property type="entry name" value="Transpeptidase"/>
    <property type="match status" value="1"/>
</dbReference>
<proteinExistence type="predicted"/>
<dbReference type="Gene3D" id="3.90.1310.10">
    <property type="entry name" value="Penicillin-binding protein 2a (Domain 2)"/>
    <property type="match status" value="1"/>
</dbReference>
<comment type="caution">
    <text evidence="4">The sequence shown here is derived from an EMBL/GenBank/DDBJ whole genome shotgun (WGS) entry which is preliminary data.</text>
</comment>
<dbReference type="InterPro" id="IPR012338">
    <property type="entry name" value="Beta-lactam/transpept-like"/>
</dbReference>
<organism evidence="4 5">
    <name type="scientific">Streptomyces hoynatensis</name>
    <dbReference type="NCBI Taxonomy" id="1141874"/>
    <lineage>
        <taxon>Bacteria</taxon>
        <taxon>Bacillati</taxon>
        <taxon>Actinomycetota</taxon>
        <taxon>Actinomycetes</taxon>
        <taxon>Kitasatosporales</taxon>
        <taxon>Streptomycetaceae</taxon>
        <taxon>Streptomyces</taxon>
    </lineage>
</organism>
<dbReference type="InterPro" id="IPR054120">
    <property type="entry name" value="PBPA_dimer"/>
</dbReference>
<dbReference type="OrthoDB" id="9766847at2"/>
<gene>
    <name evidence="4" type="ORF">D7294_26035</name>
</gene>
<dbReference type="PANTHER" id="PTHR30627">
    <property type="entry name" value="PEPTIDOGLYCAN D,D-TRANSPEPTIDASE"/>
    <property type="match status" value="1"/>
</dbReference>
<keyword evidence="5" id="KW-1185">Reference proteome</keyword>
<dbReference type="GO" id="GO:0005886">
    <property type="term" value="C:plasma membrane"/>
    <property type="evidence" value="ECO:0007669"/>
    <property type="project" value="TreeGrafter"/>
</dbReference>
<dbReference type="InterPro" id="IPR050515">
    <property type="entry name" value="Beta-lactam/transpept"/>
</dbReference>
<protein>
    <submittedName>
        <fullName evidence="4">Penicillin-binding protein 2</fullName>
    </submittedName>
</protein>
<name>A0A3A9YPZ0_9ACTN</name>
<evidence type="ECO:0000259" key="3">
    <source>
        <dbReference type="Pfam" id="PF21922"/>
    </source>
</evidence>
<feature type="compositionally biased region" description="Polar residues" evidence="1">
    <location>
        <begin position="430"/>
        <end position="439"/>
    </location>
</feature>
<evidence type="ECO:0000256" key="1">
    <source>
        <dbReference type="SAM" id="MobiDB-lite"/>
    </source>
</evidence>
<dbReference type="AlphaFoldDB" id="A0A3A9YPZ0"/>
<dbReference type="Proteomes" id="UP000272474">
    <property type="component" value="Unassembled WGS sequence"/>
</dbReference>
<dbReference type="GO" id="GO:0071972">
    <property type="term" value="F:peptidoglycan L,D-transpeptidase activity"/>
    <property type="evidence" value="ECO:0007669"/>
    <property type="project" value="TreeGrafter"/>
</dbReference>